<feature type="compositionally biased region" description="Gly residues" evidence="2">
    <location>
        <begin position="179"/>
        <end position="189"/>
    </location>
</feature>
<dbReference type="PANTHER" id="PTHR14907:SF2">
    <property type="entry name" value="SUPPRESSOR APC DOMAIN-CONTAINING PROTEIN 2"/>
    <property type="match status" value="1"/>
</dbReference>
<dbReference type="InterPro" id="IPR002048">
    <property type="entry name" value="EF_hand_dom"/>
</dbReference>
<feature type="compositionally biased region" description="Basic and acidic residues" evidence="2">
    <location>
        <begin position="131"/>
        <end position="140"/>
    </location>
</feature>
<feature type="coiled-coil region" evidence="1">
    <location>
        <begin position="524"/>
        <end position="551"/>
    </location>
</feature>
<keyword evidence="1" id="KW-0175">Coiled coil</keyword>
<feature type="region of interest" description="Disordered" evidence="2">
    <location>
        <begin position="124"/>
        <end position="189"/>
    </location>
</feature>
<dbReference type="InterPro" id="IPR057953">
    <property type="entry name" value="SAPC2_N"/>
</dbReference>
<protein>
    <recommendedName>
        <fullName evidence="3">EF-hand domain-containing protein</fullName>
    </recommendedName>
</protein>
<feature type="compositionally biased region" description="Low complexity" evidence="2">
    <location>
        <begin position="454"/>
        <end position="465"/>
    </location>
</feature>
<gene>
    <name evidence="4" type="ORF">niasHS_013742</name>
</gene>
<comment type="caution">
    <text evidence="4">The sequence shown here is derived from an EMBL/GenBank/DDBJ whole genome shotgun (WGS) entry which is preliminary data.</text>
</comment>
<feature type="region of interest" description="Disordered" evidence="2">
    <location>
        <begin position="449"/>
        <end position="507"/>
    </location>
</feature>
<evidence type="ECO:0000313" key="4">
    <source>
        <dbReference type="EMBL" id="KAL3080548.1"/>
    </source>
</evidence>
<feature type="region of interest" description="Disordered" evidence="2">
    <location>
        <begin position="1"/>
        <end position="32"/>
    </location>
</feature>
<feature type="region of interest" description="Disordered" evidence="2">
    <location>
        <begin position="329"/>
        <end position="357"/>
    </location>
</feature>
<feature type="domain" description="EF-hand" evidence="3">
    <location>
        <begin position="37"/>
        <end position="72"/>
    </location>
</feature>
<feature type="compositionally biased region" description="Polar residues" evidence="2">
    <location>
        <begin position="346"/>
        <end position="357"/>
    </location>
</feature>
<dbReference type="PANTHER" id="PTHR14907">
    <property type="entry name" value="FI14130P"/>
    <property type="match status" value="1"/>
</dbReference>
<dbReference type="EMBL" id="JBICCN010000293">
    <property type="protein sequence ID" value="KAL3080548.1"/>
    <property type="molecule type" value="Genomic_DNA"/>
</dbReference>
<accession>A0ABD2IM72</accession>
<feature type="compositionally biased region" description="Polar residues" evidence="2">
    <location>
        <begin position="466"/>
        <end position="477"/>
    </location>
</feature>
<feature type="region of interest" description="Disordered" evidence="2">
    <location>
        <begin position="224"/>
        <end position="252"/>
    </location>
</feature>
<keyword evidence="5" id="KW-1185">Reference proteome</keyword>
<dbReference type="PROSITE" id="PS50222">
    <property type="entry name" value="EF_HAND_2"/>
    <property type="match status" value="1"/>
</dbReference>
<dbReference type="InterPro" id="IPR026828">
    <property type="entry name" value="SAPC2_1/2"/>
</dbReference>
<evidence type="ECO:0000256" key="1">
    <source>
        <dbReference type="SAM" id="Coils"/>
    </source>
</evidence>
<evidence type="ECO:0000313" key="5">
    <source>
        <dbReference type="Proteomes" id="UP001620645"/>
    </source>
</evidence>
<feature type="compositionally biased region" description="Low complexity" evidence="2">
    <location>
        <begin position="491"/>
        <end position="507"/>
    </location>
</feature>
<feature type="compositionally biased region" description="Low complexity" evidence="2">
    <location>
        <begin position="145"/>
        <end position="160"/>
    </location>
</feature>
<feature type="compositionally biased region" description="Basic and acidic residues" evidence="2">
    <location>
        <begin position="305"/>
        <end position="314"/>
    </location>
</feature>
<sequence>MRPPSAASSGGHLSAPTDHHHHHHPSNRQHCPPLPERFVAGLRCAFQLLDANGSGKVPFEQICKKWPVHFAEAPVPSNFLECLRRVNPSEEMVTFEQFIKGAQVALRERMNTAGRLKRVQSEGKLFGGDLENGKSGESNRAKSRGAPSSTPPAAAAGPHPLRSNGHPSMGLSGRKLDGRGGAGGVGGGDAAAAAAAAADHRMHRLVRLKRASRSQPQLNELFDGAGQQQHQRKNGDGQHQHHQQQQQNGAAALRRTNCLQENQFNFHFADKNGSSASPDKDENDVKIVYRSKKYKAPLPPQQNKESSKFNDNRRPISVASTVTSTIMQSSPLSAVNGQNGIHKRQNSATQSNGTTNNYADELQPQVAKHERLLDEEFNIVKMGTKKAQELMDWYADRAESLEKRKRMLNKGMVALDSAIHEQKLNFHRAQIAEMNRRITTFLASSERGGFPTHNNIVNNSNNSCSATPQNAPQQIRSQVLPPPFPPQSCYSSVPNSSSNCSSSSSSSAASSALDSSNFCTASEAEFLRAQNQKLTRDIQMLAREVEQLRVERRRQPPPPVVAAVVPPYQHHPQQQQAQMQNRKMNLLNAVGGGIQQKARGPNDYLMMWHGVPVPNSNGFAPFHAPPKDTLL</sequence>
<dbReference type="Pfam" id="PF25825">
    <property type="entry name" value="SAPC2_N"/>
    <property type="match status" value="1"/>
</dbReference>
<dbReference type="Proteomes" id="UP001620645">
    <property type="component" value="Unassembled WGS sequence"/>
</dbReference>
<name>A0ABD2IM72_HETSC</name>
<proteinExistence type="predicted"/>
<reference evidence="4 5" key="1">
    <citation type="submission" date="2024-10" db="EMBL/GenBank/DDBJ databases">
        <authorList>
            <person name="Kim D."/>
        </authorList>
    </citation>
    <scope>NUCLEOTIDE SEQUENCE [LARGE SCALE GENOMIC DNA]</scope>
    <source>
        <strain evidence="4">Taebaek</strain>
    </source>
</reference>
<feature type="region of interest" description="Disordered" evidence="2">
    <location>
        <begin position="292"/>
        <end position="314"/>
    </location>
</feature>
<dbReference type="AlphaFoldDB" id="A0ABD2IM72"/>
<evidence type="ECO:0000256" key="2">
    <source>
        <dbReference type="SAM" id="MobiDB-lite"/>
    </source>
</evidence>
<organism evidence="4 5">
    <name type="scientific">Heterodera schachtii</name>
    <name type="common">Sugarbeet cyst nematode worm</name>
    <name type="synonym">Tylenchus schachtii</name>
    <dbReference type="NCBI Taxonomy" id="97005"/>
    <lineage>
        <taxon>Eukaryota</taxon>
        <taxon>Metazoa</taxon>
        <taxon>Ecdysozoa</taxon>
        <taxon>Nematoda</taxon>
        <taxon>Chromadorea</taxon>
        <taxon>Rhabditida</taxon>
        <taxon>Tylenchina</taxon>
        <taxon>Tylenchomorpha</taxon>
        <taxon>Tylenchoidea</taxon>
        <taxon>Heteroderidae</taxon>
        <taxon>Heteroderinae</taxon>
        <taxon>Heterodera</taxon>
    </lineage>
</organism>
<feature type="compositionally biased region" description="Polar residues" evidence="2">
    <location>
        <begin position="329"/>
        <end position="339"/>
    </location>
</feature>
<evidence type="ECO:0000259" key="3">
    <source>
        <dbReference type="PROSITE" id="PS50222"/>
    </source>
</evidence>